<keyword evidence="3" id="KW-1185">Reference proteome</keyword>
<proteinExistence type="predicted"/>
<feature type="region of interest" description="Disordered" evidence="1">
    <location>
        <begin position="48"/>
        <end position="67"/>
    </location>
</feature>
<dbReference type="Proteomes" id="UP001255856">
    <property type="component" value="Unassembled WGS sequence"/>
</dbReference>
<dbReference type="AlphaFoldDB" id="A0AAD9IGG5"/>
<evidence type="ECO:0000313" key="3">
    <source>
        <dbReference type="Proteomes" id="UP001255856"/>
    </source>
</evidence>
<comment type="caution">
    <text evidence="2">The sequence shown here is derived from an EMBL/GenBank/DDBJ whole genome shotgun (WGS) entry which is preliminary data.</text>
</comment>
<feature type="compositionally biased region" description="Acidic residues" evidence="1">
    <location>
        <begin position="48"/>
        <end position="58"/>
    </location>
</feature>
<feature type="compositionally biased region" description="Basic and acidic residues" evidence="1">
    <location>
        <begin position="115"/>
        <end position="125"/>
    </location>
</feature>
<sequence>MGADGIIVGRSLPPALITQRAVPAAAASEAEDAREEKGEKVVSLDVEFDRDDPEDIGDVFEPLPPLENVDLDSELDMCAGRSESSITPEDFEPLKSEPLDRPVELDMEMDMRPEDISAEDFEPRVQADPLGRPVNLESEFDRHEEMAEEVK</sequence>
<accession>A0AAD9IGG5</accession>
<evidence type="ECO:0000256" key="1">
    <source>
        <dbReference type="SAM" id="MobiDB-lite"/>
    </source>
</evidence>
<evidence type="ECO:0000313" key="2">
    <source>
        <dbReference type="EMBL" id="KAK2077171.1"/>
    </source>
</evidence>
<gene>
    <name evidence="2" type="ORF">QBZ16_004805</name>
</gene>
<name>A0AAD9IGG5_PROWI</name>
<feature type="region of interest" description="Disordered" evidence="1">
    <location>
        <begin position="115"/>
        <end position="136"/>
    </location>
</feature>
<feature type="region of interest" description="Disordered" evidence="1">
    <location>
        <begin position="81"/>
        <end position="101"/>
    </location>
</feature>
<organism evidence="2 3">
    <name type="scientific">Prototheca wickerhamii</name>
    <dbReference type="NCBI Taxonomy" id="3111"/>
    <lineage>
        <taxon>Eukaryota</taxon>
        <taxon>Viridiplantae</taxon>
        <taxon>Chlorophyta</taxon>
        <taxon>core chlorophytes</taxon>
        <taxon>Trebouxiophyceae</taxon>
        <taxon>Chlorellales</taxon>
        <taxon>Chlorellaceae</taxon>
        <taxon>Prototheca</taxon>
    </lineage>
</organism>
<reference evidence="2" key="1">
    <citation type="submission" date="2021-01" db="EMBL/GenBank/DDBJ databases">
        <authorList>
            <person name="Eckstrom K.M.E."/>
        </authorList>
    </citation>
    <scope>NUCLEOTIDE SEQUENCE</scope>
    <source>
        <strain evidence="2">UVCC 0001</strain>
    </source>
</reference>
<feature type="compositionally biased region" description="Basic and acidic residues" evidence="1">
    <location>
        <begin position="92"/>
        <end position="101"/>
    </location>
</feature>
<dbReference type="EMBL" id="JASFZW010000007">
    <property type="protein sequence ID" value="KAK2077171.1"/>
    <property type="molecule type" value="Genomic_DNA"/>
</dbReference>
<protein>
    <submittedName>
        <fullName evidence="2">Uncharacterized protein</fullName>
    </submittedName>
</protein>